<proteinExistence type="predicted"/>
<dbReference type="GO" id="GO:0005524">
    <property type="term" value="F:ATP binding"/>
    <property type="evidence" value="ECO:0007669"/>
    <property type="project" value="UniProtKB-KW"/>
</dbReference>
<gene>
    <name evidence="5" type="ORF">ACFFUT_09630</name>
</gene>
<dbReference type="RefSeq" id="WP_213890099.1">
    <property type="nucleotide sequence ID" value="NZ_JAGFNU010000008.1"/>
</dbReference>
<keyword evidence="1" id="KW-0813">Transport</keyword>
<dbReference type="Proteomes" id="UP001589683">
    <property type="component" value="Unassembled WGS sequence"/>
</dbReference>
<keyword evidence="2" id="KW-0547">Nucleotide-binding</keyword>
<reference evidence="5 6" key="1">
    <citation type="submission" date="2024-09" db="EMBL/GenBank/DDBJ databases">
        <authorList>
            <person name="Sun Q."/>
            <person name="Mori K."/>
        </authorList>
    </citation>
    <scope>NUCLEOTIDE SEQUENCE [LARGE SCALE GENOMIC DNA]</scope>
    <source>
        <strain evidence="5 6">CECT 8726</strain>
    </source>
</reference>
<dbReference type="PROSITE" id="PS50893">
    <property type="entry name" value="ABC_TRANSPORTER_2"/>
    <property type="match status" value="1"/>
</dbReference>
<feature type="domain" description="ABC transporter" evidence="4">
    <location>
        <begin position="18"/>
        <end position="244"/>
    </location>
</feature>
<evidence type="ECO:0000256" key="1">
    <source>
        <dbReference type="ARBA" id="ARBA00022448"/>
    </source>
</evidence>
<protein>
    <submittedName>
        <fullName evidence="5">Energy-coupling factor ABC transporter ATP-binding protein</fullName>
    </submittedName>
</protein>
<dbReference type="PROSITE" id="PS00211">
    <property type="entry name" value="ABC_TRANSPORTER_1"/>
    <property type="match status" value="1"/>
</dbReference>
<dbReference type="CDD" id="cd03225">
    <property type="entry name" value="ABC_cobalt_CbiO_domain1"/>
    <property type="match status" value="1"/>
</dbReference>
<keyword evidence="3 5" id="KW-0067">ATP-binding</keyword>
<name>A0ABV5JF12_9RHOB</name>
<dbReference type="Gene3D" id="3.40.50.300">
    <property type="entry name" value="P-loop containing nucleotide triphosphate hydrolases"/>
    <property type="match status" value="1"/>
</dbReference>
<comment type="caution">
    <text evidence="5">The sequence shown here is derived from an EMBL/GenBank/DDBJ whole genome shotgun (WGS) entry which is preliminary data.</text>
</comment>
<dbReference type="SUPFAM" id="SSF52540">
    <property type="entry name" value="P-loop containing nucleoside triphosphate hydrolases"/>
    <property type="match status" value="1"/>
</dbReference>
<dbReference type="InterPro" id="IPR003439">
    <property type="entry name" value="ABC_transporter-like_ATP-bd"/>
</dbReference>
<sequence length="253" mass="27469">MFEGRVERLGTEGATSVVEISDLTYAVDGAEILHNISFLADEDRIGIVGRNGSGKTTLVRVLAGLIEPTSGVVRVCGFDLAKDRKAAVRTLGILFQNPDHQIIFPTVEEEVGFGLLQLGLSKTDAAAEAHRVLQSFGKTHWADVAIQQLSQGQRQLVCLISVLAMKPKVIILDEPFAGLDIPTTRQLGRYLDQTSATLIHITHDPEILRAYQRVIWLEKGAVEMDGAAKAVLTAFTNRMEQIGASDDISHVSG</sequence>
<evidence type="ECO:0000256" key="3">
    <source>
        <dbReference type="ARBA" id="ARBA00022840"/>
    </source>
</evidence>
<dbReference type="SMART" id="SM00382">
    <property type="entry name" value="AAA"/>
    <property type="match status" value="1"/>
</dbReference>
<accession>A0ABV5JF12</accession>
<evidence type="ECO:0000313" key="5">
    <source>
        <dbReference type="EMBL" id="MFB9232041.1"/>
    </source>
</evidence>
<evidence type="ECO:0000313" key="6">
    <source>
        <dbReference type="Proteomes" id="UP001589683"/>
    </source>
</evidence>
<keyword evidence="6" id="KW-1185">Reference proteome</keyword>
<dbReference type="InterPro" id="IPR027417">
    <property type="entry name" value="P-loop_NTPase"/>
</dbReference>
<evidence type="ECO:0000256" key="2">
    <source>
        <dbReference type="ARBA" id="ARBA00022741"/>
    </source>
</evidence>
<dbReference type="Pfam" id="PF00005">
    <property type="entry name" value="ABC_tran"/>
    <property type="match status" value="1"/>
</dbReference>
<dbReference type="InterPro" id="IPR017871">
    <property type="entry name" value="ABC_transporter-like_CS"/>
</dbReference>
<dbReference type="InterPro" id="IPR050095">
    <property type="entry name" value="ECF_ABC_transporter_ATP-bd"/>
</dbReference>
<dbReference type="EMBL" id="JBHMEA010000038">
    <property type="protein sequence ID" value="MFB9232041.1"/>
    <property type="molecule type" value="Genomic_DNA"/>
</dbReference>
<dbReference type="PANTHER" id="PTHR43553">
    <property type="entry name" value="HEAVY METAL TRANSPORTER"/>
    <property type="match status" value="1"/>
</dbReference>
<dbReference type="InterPro" id="IPR003593">
    <property type="entry name" value="AAA+_ATPase"/>
</dbReference>
<organism evidence="5 6">
    <name type="scientific">Pseudohalocynthiibacter aestuariivivens</name>
    <dbReference type="NCBI Taxonomy" id="1591409"/>
    <lineage>
        <taxon>Bacteria</taxon>
        <taxon>Pseudomonadati</taxon>
        <taxon>Pseudomonadota</taxon>
        <taxon>Alphaproteobacteria</taxon>
        <taxon>Rhodobacterales</taxon>
        <taxon>Paracoccaceae</taxon>
        <taxon>Pseudohalocynthiibacter</taxon>
    </lineage>
</organism>
<dbReference type="InterPro" id="IPR015856">
    <property type="entry name" value="ABC_transpr_CbiO/EcfA_su"/>
</dbReference>
<evidence type="ECO:0000259" key="4">
    <source>
        <dbReference type="PROSITE" id="PS50893"/>
    </source>
</evidence>